<protein>
    <submittedName>
        <fullName evidence="1">Uncharacterized protein</fullName>
    </submittedName>
</protein>
<gene>
    <name evidence="1" type="ORF">BDR25DRAFT_308621</name>
</gene>
<comment type="caution">
    <text evidence="1">The sequence shown here is derived from an EMBL/GenBank/DDBJ whole genome shotgun (WGS) entry which is preliminary data.</text>
</comment>
<proteinExistence type="predicted"/>
<reference evidence="1" key="1">
    <citation type="journal article" date="2020" name="Stud. Mycol.">
        <title>101 Dothideomycetes genomes: a test case for predicting lifestyles and emergence of pathogens.</title>
        <authorList>
            <person name="Haridas S."/>
            <person name="Albert R."/>
            <person name="Binder M."/>
            <person name="Bloem J."/>
            <person name="Labutti K."/>
            <person name="Salamov A."/>
            <person name="Andreopoulos B."/>
            <person name="Baker S."/>
            <person name="Barry K."/>
            <person name="Bills G."/>
            <person name="Bluhm B."/>
            <person name="Cannon C."/>
            <person name="Castanera R."/>
            <person name="Culley D."/>
            <person name="Daum C."/>
            <person name="Ezra D."/>
            <person name="Gonzalez J."/>
            <person name="Henrissat B."/>
            <person name="Kuo A."/>
            <person name="Liang C."/>
            <person name="Lipzen A."/>
            <person name="Lutzoni F."/>
            <person name="Magnuson J."/>
            <person name="Mondo S."/>
            <person name="Nolan M."/>
            <person name="Ohm R."/>
            <person name="Pangilinan J."/>
            <person name="Park H.-J."/>
            <person name="Ramirez L."/>
            <person name="Alfaro M."/>
            <person name="Sun H."/>
            <person name="Tritt A."/>
            <person name="Yoshinaga Y."/>
            <person name="Zwiers L.-H."/>
            <person name="Turgeon B."/>
            <person name="Goodwin S."/>
            <person name="Spatafora J."/>
            <person name="Crous P."/>
            <person name="Grigoriev I."/>
        </authorList>
    </citation>
    <scope>NUCLEOTIDE SEQUENCE</scope>
    <source>
        <strain evidence="1">ATCC 200398</strain>
    </source>
</reference>
<evidence type="ECO:0000313" key="1">
    <source>
        <dbReference type="EMBL" id="KAF2477746.1"/>
    </source>
</evidence>
<sequence length="569" mass="63308">MPTVYVQYGVLPPEIQFGTGEQLEVIHYIIFQTAAIFCPPLLFVFCGLPNRARWRDMRYNIAYTSMGWIPGVYHASLFLHDVWRVGHQLEPKTFHPKASLPMHSKPESLEKPSQSSEQSKSRNTSQTGTNATPPISIASCPACRQEVKETPSDMVQSLDPIQEDEGNFSPTPGAYSLTETNLARVPSGRNPELGIPNIVIERKATADRSPESSEDSDTTIHAGGIVFTEPPHSAMESPPSMTNRLAVPSRGGPPPTAGTPRASIETVSTKATGRSYGHQQHVTHKQLHSRNPRAKKHFTEGSEGGTADKLCKRHQAEKHHSSMQSRRSATSLSSNMSIRTAKSWSSGHSVISMIKGTAHKPSYLEHKEFCQLCKRCEQCYRQFVDREEAIIAHQYKSVDAGHRKDGSGDSRGSGDLEPESRARHHAEHHHVEGCLCVACTATTELPDDLQPHVMGCMCLRCKPKPMPWFPEEKVVSKTLESLEHKQALYSRGAPGTVFVSHPAQTKAPKHSIFSANTSVPTNVPGPSLSPARRKELKPRKLQRRDAGMLRGRFRVRKMRIRERDQEWVN</sequence>
<dbReference type="Proteomes" id="UP000799755">
    <property type="component" value="Unassembled WGS sequence"/>
</dbReference>
<keyword evidence="2" id="KW-1185">Reference proteome</keyword>
<evidence type="ECO:0000313" key="2">
    <source>
        <dbReference type="Proteomes" id="UP000799755"/>
    </source>
</evidence>
<accession>A0ACB6RF39</accession>
<dbReference type="EMBL" id="MU003492">
    <property type="protein sequence ID" value="KAF2477746.1"/>
    <property type="molecule type" value="Genomic_DNA"/>
</dbReference>
<name>A0ACB6RF39_9PLEO</name>
<organism evidence="1 2">
    <name type="scientific">Lindgomyces ingoldianus</name>
    <dbReference type="NCBI Taxonomy" id="673940"/>
    <lineage>
        <taxon>Eukaryota</taxon>
        <taxon>Fungi</taxon>
        <taxon>Dikarya</taxon>
        <taxon>Ascomycota</taxon>
        <taxon>Pezizomycotina</taxon>
        <taxon>Dothideomycetes</taxon>
        <taxon>Pleosporomycetidae</taxon>
        <taxon>Pleosporales</taxon>
        <taxon>Lindgomycetaceae</taxon>
        <taxon>Lindgomyces</taxon>
    </lineage>
</organism>